<evidence type="ECO:0000259" key="1">
    <source>
        <dbReference type="Pfam" id="PF18648"/>
    </source>
</evidence>
<accession>A0A286T5K7</accession>
<organism evidence="2 3">
    <name type="scientific">Methylocaldum marinum</name>
    <dbReference type="NCBI Taxonomy" id="1432792"/>
    <lineage>
        <taxon>Bacteria</taxon>
        <taxon>Pseudomonadati</taxon>
        <taxon>Pseudomonadota</taxon>
        <taxon>Gammaproteobacteria</taxon>
        <taxon>Methylococcales</taxon>
        <taxon>Methylococcaceae</taxon>
        <taxon>Methylocaldum</taxon>
    </lineage>
</organism>
<dbReference type="KEGG" id="mmai:sS8_0031"/>
<dbReference type="AlphaFoldDB" id="A0A286T5K7"/>
<feature type="domain" description="Tse2 ADP-ribosyltransferase toxin" evidence="1">
    <location>
        <begin position="14"/>
        <end position="148"/>
    </location>
</feature>
<proteinExistence type="predicted"/>
<gene>
    <name evidence="2" type="ORF">sS8_0031</name>
</gene>
<dbReference type="Proteomes" id="UP000266313">
    <property type="component" value="Chromosome"/>
</dbReference>
<evidence type="ECO:0000313" key="3">
    <source>
        <dbReference type="Proteomes" id="UP000266313"/>
    </source>
</evidence>
<evidence type="ECO:0000313" key="2">
    <source>
        <dbReference type="EMBL" id="BBA32001.1"/>
    </source>
</evidence>
<protein>
    <recommendedName>
        <fullName evidence="1">Tse2 ADP-ribosyltransferase toxin domain-containing protein</fullName>
    </recommendedName>
</protein>
<dbReference type="EMBL" id="AP017928">
    <property type="protein sequence ID" value="BBA32001.1"/>
    <property type="molecule type" value="Genomic_DNA"/>
</dbReference>
<dbReference type="OrthoDB" id="461120at2"/>
<reference evidence="2 3" key="1">
    <citation type="submission" date="2016-12" db="EMBL/GenBank/DDBJ databases">
        <title>Genome sequencing of Methylocaldum marinum.</title>
        <authorList>
            <person name="Takeuchi M."/>
            <person name="Kamagata Y."/>
            <person name="Hiraoka S."/>
            <person name="Oshima K."/>
            <person name="Hattori M."/>
            <person name="Iwasaki W."/>
        </authorList>
    </citation>
    <scope>NUCLEOTIDE SEQUENCE [LARGE SCALE GENOMIC DNA]</scope>
    <source>
        <strain evidence="2 3">S8</strain>
    </source>
</reference>
<sequence length="150" mass="16995">MEPITLKDVFISMGELERYFDGVVPVNLWRGMNKKRNSALFDLIEHPFKMSSGKVRKPDLTIENGWVRVKHWPRGISTFDKPGIPSGKDWVHYKIPAGTRLPAGLAIVQDSYNESFGATHYTIAPAYDMPIANFRLLLASFAAEIERMAK</sequence>
<dbReference type="RefSeq" id="WP_119627865.1">
    <property type="nucleotide sequence ID" value="NZ_AP017928.1"/>
</dbReference>
<keyword evidence="3" id="KW-1185">Reference proteome</keyword>
<dbReference type="InterPro" id="IPR041018">
    <property type="entry name" value="ADPRTs_Tse2"/>
</dbReference>
<name>A0A286T5K7_9GAMM</name>
<dbReference type="Pfam" id="PF18648">
    <property type="entry name" value="ADPRTs_Tse2"/>
    <property type="match status" value="1"/>
</dbReference>